<accession>A0ABR3FZT6</accession>
<keyword evidence="3" id="KW-1185">Reference proteome</keyword>
<dbReference type="Proteomes" id="UP001465976">
    <property type="component" value="Unassembled WGS sequence"/>
</dbReference>
<proteinExistence type="predicted"/>
<gene>
    <name evidence="2" type="ORF">V5O48_000937</name>
</gene>
<feature type="compositionally biased region" description="Low complexity" evidence="1">
    <location>
        <begin position="30"/>
        <end position="45"/>
    </location>
</feature>
<evidence type="ECO:0000313" key="3">
    <source>
        <dbReference type="Proteomes" id="UP001465976"/>
    </source>
</evidence>
<sequence length="126" mass="13661">MATCGGCPKQDPRVRETMASVEAALRRLDAANSSPGSASPPAFASRGQSLDGGPQMIRNVQNVPNMLLGGFKQLDSKTKALVYVDAVMFLEFVKIDYSSPFQLDPGWLPFVLVSELNGHVQKEEPH</sequence>
<reference evidence="2 3" key="1">
    <citation type="submission" date="2024-02" db="EMBL/GenBank/DDBJ databases">
        <title>A draft genome for the cacao thread blight pathogen Marasmius crinis-equi.</title>
        <authorList>
            <person name="Cohen S.P."/>
            <person name="Baruah I.K."/>
            <person name="Amoako-Attah I."/>
            <person name="Bukari Y."/>
            <person name="Meinhardt L.W."/>
            <person name="Bailey B.A."/>
        </authorList>
    </citation>
    <scope>NUCLEOTIDE SEQUENCE [LARGE SCALE GENOMIC DNA]</scope>
    <source>
        <strain evidence="2 3">GH-76</strain>
    </source>
</reference>
<feature type="region of interest" description="Disordered" evidence="1">
    <location>
        <begin position="29"/>
        <end position="55"/>
    </location>
</feature>
<name>A0ABR3FZT6_9AGAR</name>
<dbReference type="EMBL" id="JBAHYK010000017">
    <property type="protein sequence ID" value="KAL0581044.1"/>
    <property type="molecule type" value="Genomic_DNA"/>
</dbReference>
<evidence type="ECO:0000256" key="1">
    <source>
        <dbReference type="SAM" id="MobiDB-lite"/>
    </source>
</evidence>
<protein>
    <submittedName>
        <fullName evidence="2">Uncharacterized protein</fullName>
    </submittedName>
</protein>
<comment type="caution">
    <text evidence="2">The sequence shown here is derived from an EMBL/GenBank/DDBJ whole genome shotgun (WGS) entry which is preliminary data.</text>
</comment>
<evidence type="ECO:0000313" key="2">
    <source>
        <dbReference type="EMBL" id="KAL0581044.1"/>
    </source>
</evidence>
<organism evidence="2 3">
    <name type="scientific">Marasmius crinis-equi</name>
    <dbReference type="NCBI Taxonomy" id="585013"/>
    <lineage>
        <taxon>Eukaryota</taxon>
        <taxon>Fungi</taxon>
        <taxon>Dikarya</taxon>
        <taxon>Basidiomycota</taxon>
        <taxon>Agaricomycotina</taxon>
        <taxon>Agaricomycetes</taxon>
        <taxon>Agaricomycetidae</taxon>
        <taxon>Agaricales</taxon>
        <taxon>Marasmiineae</taxon>
        <taxon>Marasmiaceae</taxon>
        <taxon>Marasmius</taxon>
    </lineage>
</organism>